<sequence>MSFTTHCRTLVLLLLFSAYGHASVQTESETRALVENELRYLISKKDFAGLEKFYTPLLSPKERTPSGIWKLSVVAGGIDSLLYYSPDPGYWQNQADFVTEWRKAYPKSTAAMLYASTMYNTQAWQLRGNGMANTVTEAKWPAIKQLANRARKELEAAGEQGKRDPTWYSQFIAVSRLANDGGEQMRNQMISEGIARHPGYYPIYFETIFSLTPKWGGSYEAIDEFIQAAVKNPKNKDGLSLYARTYWYLDQAQTHGELFKLSKAEWKIMKPAFADLVKRYPDSWNMSAFAYFACLAQDYPQAGLLLKQLGSQLQLGSWSSKDGAESSYNVCKAGIEAEQMDPAERARQNEEAQRDSKRLLEEILEATKRKQLKL</sequence>
<evidence type="ECO:0000313" key="4">
    <source>
        <dbReference type="Proteomes" id="UP000510822"/>
    </source>
</evidence>
<protein>
    <submittedName>
        <fullName evidence="3">DUF4034 domain-containing protein</fullName>
    </submittedName>
</protein>
<dbReference type="AlphaFoldDB" id="A0A7D5ZCK1"/>
<evidence type="ECO:0000313" key="3">
    <source>
        <dbReference type="EMBL" id="QLI81605.1"/>
    </source>
</evidence>
<organism evidence="3 4">
    <name type="scientific">Chitinibacter fontanus</name>
    <dbReference type="NCBI Taxonomy" id="1737446"/>
    <lineage>
        <taxon>Bacteria</taxon>
        <taxon>Pseudomonadati</taxon>
        <taxon>Pseudomonadota</taxon>
        <taxon>Betaproteobacteria</taxon>
        <taxon>Neisseriales</taxon>
        <taxon>Chitinibacteraceae</taxon>
        <taxon>Chitinibacter</taxon>
    </lineage>
</organism>
<name>A0A7D5ZCK1_9NEIS</name>
<keyword evidence="4" id="KW-1185">Reference proteome</keyword>
<reference evidence="3 4" key="1">
    <citation type="journal article" date="2016" name="Int. J. Syst. Evol. Microbiol.">
        <title>Chitinibacter fontanus sp. nov., isolated from a spring.</title>
        <authorList>
            <person name="Sheu S.Y."/>
            <person name="Li Y.S."/>
            <person name="Young C.C."/>
            <person name="Chen W.M."/>
        </authorList>
    </citation>
    <scope>NUCLEOTIDE SEQUENCE [LARGE SCALE GENOMIC DNA]</scope>
    <source>
        <strain evidence="3 4">STM-7</strain>
    </source>
</reference>
<evidence type="ECO:0000259" key="2">
    <source>
        <dbReference type="Pfam" id="PF13226"/>
    </source>
</evidence>
<proteinExistence type="predicted"/>
<feature type="chain" id="PRO_5028989092" evidence="1">
    <location>
        <begin position="23"/>
        <end position="374"/>
    </location>
</feature>
<dbReference type="Pfam" id="PF13226">
    <property type="entry name" value="DUF4034"/>
    <property type="match status" value="1"/>
</dbReference>
<keyword evidence="1" id="KW-0732">Signal</keyword>
<dbReference type="EMBL" id="CP058952">
    <property type="protein sequence ID" value="QLI81605.1"/>
    <property type="molecule type" value="Genomic_DNA"/>
</dbReference>
<feature type="signal peptide" evidence="1">
    <location>
        <begin position="1"/>
        <end position="22"/>
    </location>
</feature>
<accession>A0A7D5ZCK1</accession>
<dbReference type="RefSeq" id="WP_180305716.1">
    <property type="nucleotide sequence ID" value="NZ_CP058952.1"/>
</dbReference>
<gene>
    <name evidence="3" type="ORF">HZU75_08705</name>
</gene>
<evidence type="ECO:0000256" key="1">
    <source>
        <dbReference type="SAM" id="SignalP"/>
    </source>
</evidence>
<dbReference type="KEGG" id="cfon:HZU75_08705"/>
<dbReference type="Proteomes" id="UP000510822">
    <property type="component" value="Chromosome"/>
</dbReference>
<feature type="domain" description="DUF4034" evidence="2">
    <location>
        <begin position="38"/>
        <end position="151"/>
    </location>
</feature>
<dbReference type="InterPro" id="IPR025115">
    <property type="entry name" value="DUF4034"/>
</dbReference>